<feature type="active site" evidence="6">
    <location>
        <position position="43"/>
    </location>
</feature>
<dbReference type="CDD" id="cd06530">
    <property type="entry name" value="S26_SPase_I"/>
    <property type="match status" value="1"/>
</dbReference>
<dbReference type="EC" id="3.4.21.89" evidence="4 7"/>
<dbReference type="InterPro" id="IPR036286">
    <property type="entry name" value="LexA/Signal_pep-like_sf"/>
</dbReference>
<evidence type="ECO:0000313" key="10">
    <source>
        <dbReference type="Proteomes" id="UP000655830"/>
    </source>
</evidence>
<name>A0A926ID69_9FIRM</name>
<sequence length="182" mass="20992">MKYIKNKCAKVAWGWGKDLAIALIVVTIVTTFFMQNLRVQGTSMAPLLDNSHMVIINKFVYTFKSPQRGEIVGFHSDNVSNPVVKRIIGMPGDLIDYRNEKLYVNGTPINNEDKNVMMHGGDIKYPFTVPQDTYFVLGDNYNNSIDSRFNYIGCVPRNKIIGRIDMRIWPFWTNPFLKEEIY</sequence>
<dbReference type="GO" id="GO:0009003">
    <property type="term" value="F:signal peptidase activity"/>
    <property type="evidence" value="ECO:0007669"/>
    <property type="project" value="UniProtKB-EC"/>
</dbReference>
<dbReference type="InterPro" id="IPR019758">
    <property type="entry name" value="Pept_S26A_signal_pept_1_CS"/>
</dbReference>
<comment type="similarity">
    <text evidence="3 7">Belongs to the peptidase S26 family.</text>
</comment>
<evidence type="ECO:0000256" key="5">
    <source>
        <dbReference type="ARBA" id="ARBA00022801"/>
    </source>
</evidence>
<dbReference type="InterPro" id="IPR019533">
    <property type="entry name" value="Peptidase_S26"/>
</dbReference>
<evidence type="ECO:0000256" key="6">
    <source>
        <dbReference type="PIRSR" id="PIRSR600223-1"/>
    </source>
</evidence>
<dbReference type="PANTHER" id="PTHR43390">
    <property type="entry name" value="SIGNAL PEPTIDASE I"/>
    <property type="match status" value="1"/>
</dbReference>
<evidence type="ECO:0000259" key="8">
    <source>
        <dbReference type="Pfam" id="PF10502"/>
    </source>
</evidence>
<dbReference type="Pfam" id="PF10502">
    <property type="entry name" value="Peptidase_S26"/>
    <property type="match status" value="1"/>
</dbReference>
<dbReference type="AlphaFoldDB" id="A0A926ID69"/>
<dbReference type="NCBIfam" id="TIGR02227">
    <property type="entry name" value="sigpep_I_bact"/>
    <property type="match status" value="1"/>
</dbReference>
<dbReference type="GO" id="GO:0005886">
    <property type="term" value="C:plasma membrane"/>
    <property type="evidence" value="ECO:0007669"/>
    <property type="project" value="UniProtKB-SubCell"/>
</dbReference>
<comment type="subcellular location">
    <subcellularLocation>
        <location evidence="2">Cell membrane</location>
        <topology evidence="2">Single-pass type II membrane protein</topology>
    </subcellularLocation>
    <subcellularLocation>
        <location evidence="7">Membrane</location>
        <topology evidence="7">Single-pass type II membrane protein</topology>
    </subcellularLocation>
</comment>
<reference evidence="9" key="1">
    <citation type="submission" date="2020-08" db="EMBL/GenBank/DDBJ databases">
        <title>Genome public.</title>
        <authorList>
            <person name="Liu C."/>
            <person name="Sun Q."/>
        </authorList>
    </citation>
    <scope>NUCLEOTIDE SEQUENCE</scope>
    <source>
        <strain evidence="9">NSJ-12</strain>
    </source>
</reference>
<keyword evidence="7" id="KW-1133">Transmembrane helix</keyword>
<keyword evidence="7" id="KW-0472">Membrane</keyword>
<dbReference type="PROSITE" id="PS00761">
    <property type="entry name" value="SPASE_I_3"/>
    <property type="match status" value="1"/>
</dbReference>
<dbReference type="InterPro" id="IPR000223">
    <property type="entry name" value="Pept_S26A_signal_pept_1"/>
</dbReference>
<evidence type="ECO:0000256" key="1">
    <source>
        <dbReference type="ARBA" id="ARBA00000677"/>
    </source>
</evidence>
<feature type="active site" evidence="6">
    <location>
        <position position="85"/>
    </location>
</feature>
<evidence type="ECO:0000313" key="9">
    <source>
        <dbReference type="EMBL" id="MBC8579442.1"/>
    </source>
</evidence>
<evidence type="ECO:0000256" key="7">
    <source>
        <dbReference type="RuleBase" id="RU362042"/>
    </source>
</evidence>
<dbReference type="SUPFAM" id="SSF51306">
    <property type="entry name" value="LexA/Signal peptidase"/>
    <property type="match status" value="1"/>
</dbReference>
<dbReference type="PANTHER" id="PTHR43390:SF1">
    <property type="entry name" value="CHLOROPLAST PROCESSING PEPTIDASE"/>
    <property type="match status" value="1"/>
</dbReference>
<dbReference type="Gene3D" id="2.10.109.10">
    <property type="entry name" value="Umud Fragment, subunit A"/>
    <property type="match status" value="1"/>
</dbReference>
<dbReference type="GO" id="GO:0004252">
    <property type="term" value="F:serine-type endopeptidase activity"/>
    <property type="evidence" value="ECO:0007669"/>
    <property type="project" value="InterPro"/>
</dbReference>
<evidence type="ECO:0000256" key="4">
    <source>
        <dbReference type="ARBA" id="ARBA00013208"/>
    </source>
</evidence>
<dbReference type="GO" id="GO:0006465">
    <property type="term" value="P:signal peptide processing"/>
    <property type="evidence" value="ECO:0007669"/>
    <property type="project" value="InterPro"/>
</dbReference>
<keyword evidence="10" id="KW-1185">Reference proteome</keyword>
<dbReference type="EMBL" id="JACRSY010000010">
    <property type="protein sequence ID" value="MBC8579442.1"/>
    <property type="molecule type" value="Genomic_DNA"/>
</dbReference>
<keyword evidence="7" id="KW-0812">Transmembrane</keyword>
<dbReference type="PRINTS" id="PR00727">
    <property type="entry name" value="LEADERPTASE"/>
</dbReference>
<keyword evidence="7" id="KW-0645">Protease</keyword>
<keyword evidence="5 7" id="KW-0378">Hydrolase</keyword>
<evidence type="ECO:0000256" key="2">
    <source>
        <dbReference type="ARBA" id="ARBA00004401"/>
    </source>
</evidence>
<dbReference type="InterPro" id="IPR019757">
    <property type="entry name" value="Pept_S26A_signal_pept_1_Lys-AS"/>
</dbReference>
<feature type="transmembrane region" description="Helical" evidence="7">
    <location>
        <begin position="12"/>
        <end position="34"/>
    </location>
</feature>
<feature type="domain" description="Peptidase S26" evidence="8">
    <location>
        <begin position="14"/>
        <end position="169"/>
    </location>
</feature>
<dbReference type="PROSITE" id="PS00760">
    <property type="entry name" value="SPASE_I_2"/>
    <property type="match status" value="1"/>
</dbReference>
<dbReference type="RefSeq" id="WP_177672183.1">
    <property type="nucleotide sequence ID" value="NZ_JACRSY010000010.1"/>
</dbReference>
<protein>
    <recommendedName>
        <fullName evidence="4 7">Signal peptidase I</fullName>
        <ecNumber evidence="4 7">3.4.21.89</ecNumber>
    </recommendedName>
</protein>
<comment type="catalytic activity">
    <reaction evidence="1 7">
        <text>Cleavage of hydrophobic, N-terminal signal or leader sequences from secreted and periplasmic proteins.</text>
        <dbReference type="EC" id="3.4.21.89"/>
    </reaction>
</comment>
<evidence type="ECO:0000256" key="3">
    <source>
        <dbReference type="ARBA" id="ARBA00009370"/>
    </source>
</evidence>
<comment type="caution">
    <text evidence="9">The sequence shown here is derived from an EMBL/GenBank/DDBJ whole genome shotgun (WGS) entry which is preliminary data.</text>
</comment>
<accession>A0A926ID69</accession>
<dbReference type="Proteomes" id="UP000655830">
    <property type="component" value="Unassembled WGS sequence"/>
</dbReference>
<proteinExistence type="inferred from homology"/>
<gene>
    <name evidence="9" type="primary">lepB</name>
    <name evidence="9" type="ORF">H8718_07860</name>
</gene>
<organism evidence="9 10">
    <name type="scientific">Zhenhengia yiwuensis</name>
    <dbReference type="NCBI Taxonomy" id="2763666"/>
    <lineage>
        <taxon>Bacteria</taxon>
        <taxon>Bacillati</taxon>
        <taxon>Bacillota</taxon>
        <taxon>Clostridia</taxon>
        <taxon>Lachnospirales</taxon>
        <taxon>Lachnospiraceae</taxon>
        <taxon>Zhenhengia</taxon>
    </lineage>
</organism>